<evidence type="ECO:0000256" key="1">
    <source>
        <dbReference type="ARBA" id="ARBA00004394"/>
    </source>
</evidence>
<dbReference type="PANTHER" id="PTHR31646:SF1">
    <property type="entry name" value="ALPHA-1,2-MANNOSYLTRANSFERASE MNN2"/>
    <property type="match status" value="1"/>
</dbReference>
<keyword evidence="8" id="KW-0333">Golgi apparatus</keyword>
<keyword evidence="4" id="KW-0808">Transferase</keyword>
<dbReference type="AlphaFoldDB" id="A0A7J7IH95"/>
<organism evidence="11 12">
    <name type="scientific">Cyanidiococcus yangmingshanensis</name>
    <dbReference type="NCBI Taxonomy" id="2690220"/>
    <lineage>
        <taxon>Eukaryota</taxon>
        <taxon>Rhodophyta</taxon>
        <taxon>Bangiophyceae</taxon>
        <taxon>Cyanidiales</taxon>
        <taxon>Cyanidiaceae</taxon>
        <taxon>Cyanidiococcus</taxon>
    </lineage>
</organism>
<dbReference type="EMBL" id="VWRR01000010">
    <property type="protein sequence ID" value="KAF6002443.1"/>
    <property type="molecule type" value="Genomic_DNA"/>
</dbReference>
<dbReference type="InterPro" id="IPR022751">
    <property type="entry name" value="Alpha_mannosyltransferase"/>
</dbReference>
<keyword evidence="5" id="KW-0812">Transmembrane</keyword>
<comment type="subcellular location">
    <subcellularLocation>
        <location evidence="10">Endomembrane system</location>
        <topology evidence="10">Single-pass membrane protein</topology>
    </subcellularLocation>
    <subcellularLocation>
        <location evidence="1">Golgi apparatus membrane</location>
    </subcellularLocation>
    <subcellularLocation>
        <location evidence="2">Membrane</location>
        <topology evidence="2">Single-pass type II membrane protein</topology>
    </subcellularLocation>
</comment>
<reference evidence="11 12" key="1">
    <citation type="journal article" date="2020" name="J. Phycol.">
        <title>Comparative genome analysis reveals Cyanidiococcus gen. nov., a new extremophilic red algal genus sister to Cyanidioschyzon (Cyanidioschyzonaceae, Rhodophyta).</title>
        <authorList>
            <person name="Liu S.-L."/>
            <person name="Chiang Y.-R."/>
            <person name="Yoon H.S."/>
            <person name="Fu H.-Y."/>
        </authorList>
    </citation>
    <scope>NUCLEOTIDE SEQUENCE [LARGE SCALE GENOMIC DNA]</scope>
    <source>
        <strain evidence="11 12">THAL066</strain>
    </source>
</reference>
<comment type="similarity">
    <text evidence="3">Belongs to the MNN1/MNT family.</text>
</comment>
<evidence type="ECO:0000256" key="5">
    <source>
        <dbReference type="ARBA" id="ARBA00022692"/>
    </source>
</evidence>
<evidence type="ECO:0000256" key="10">
    <source>
        <dbReference type="ARBA" id="ARBA00037847"/>
    </source>
</evidence>
<accession>A0A7J7IH95</accession>
<evidence type="ECO:0000256" key="7">
    <source>
        <dbReference type="ARBA" id="ARBA00022989"/>
    </source>
</evidence>
<dbReference type="InterPro" id="IPR029044">
    <property type="entry name" value="Nucleotide-diphossugar_trans"/>
</dbReference>
<keyword evidence="7" id="KW-1133">Transmembrane helix</keyword>
<name>A0A7J7IH95_9RHOD</name>
<comment type="caution">
    <text evidence="11">The sequence shown here is derived from an EMBL/GenBank/DDBJ whole genome shotgun (WGS) entry which is preliminary data.</text>
</comment>
<keyword evidence="9" id="KW-0472">Membrane</keyword>
<evidence type="ECO:0000256" key="6">
    <source>
        <dbReference type="ARBA" id="ARBA00022968"/>
    </source>
</evidence>
<dbReference type="PANTHER" id="PTHR31646">
    <property type="entry name" value="ALPHA-1,2-MANNOSYLTRANSFERASE MNN2"/>
    <property type="match status" value="1"/>
</dbReference>
<keyword evidence="6" id="KW-0735">Signal-anchor</keyword>
<protein>
    <submittedName>
        <fullName evidence="11">Uncharacterized protein</fullName>
    </submittedName>
</protein>
<sequence length="489" mass="56197">MRIRNLLALIIITYIIASEIYFSQKRRLQFLSSNDWAATLEPAIWERLSWNAIARAINLAVARTAQGSARDRWVRKYGDWWGNSLQLGNELARSPQQPLGRYVLREEWTNFIEFIEDSLQIEAISPQGRFRGAGLVMAIGKSQRYAIPALVTLRLLRALGCRLPVEVWYSSARGESPFTNGLEAALRRMNQGEIPLYFRDLDALVPWNRDLGGWASLFAIKPLSIAYSRFAQVLYLDADAHPIRDPTYLFSFLPSRRLSQENASGIPTAIFWPDYWSMPANHPAFSIFRVASQSSAQRREQESSVVLVDKSSVHHSWVPLLLAVMLNVRSDYTYQYLHGDKDTFRFAWMALDIPFHRIEKDPAAAGYWSPDRTFQGTTMVQHDPNGEPLVLHQNLEKIDVCTLVRSTQHPSGRIWDAVQFGGQANWTTHGRWIGPKSRICLTGPRVQTKSIQAYLQDDYEMRWFRPALEAVLADPFGQRLRRWRHCMDT</sequence>
<dbReference type="Proteomes" id="UP000530660">
    <property type="component" value="Unassembled WGS sequence"/>
</dbReference>
<evidence type="ECO:0000256" key="3">
    <source>
        <dbReference type="ARBA" id="ARBA00009105"/>
    </source>
</evidence>
<evidence type="ECO:0000256" key="2">
    <source>
        <dbReference type="ARBA" id="ARBA00004606"/>
    </source>
</evidence>
<dbReference type="OrthoDB" id="430354at2759"/>
<evidence type="ECO:0000313" key="11">
    <source>
        <dbReference type="EMBL" id="KAF6002443.1"/>
    </source>
</evidence>
<dbReference type="GO" id="GO:0000026">
    <property type="term" value="F:alpha-1,2-mannosyltransferase activity"/>
    <property type="evidence" value="ECO:0007669"/>
    <property type="project" value="TreeGrafter"/>
</dbReference>
<dbReference type="SUPFAM" id="SSF53448">
    <property type="entry name" value="Nucleotide-diphospho-sugar transferases"/>
    <property type="match status" value="1"/>
</dbReference>
<evidence type="ECO:0000256" key="4">
    <source>
        <dbReference type="ARBA" id="ARBA00022679"/>
    </source>
</evidence>
<keyword evidence="12" id="KW-1185">Reference proteome</keyword>
<dbReference type="GO" id="GO:0000139">
    <property type="term" value="C:Golgi membrane"/>
    <property type="evidence" value="ECO:0007669"/>
    <property type="project" value="UniProtKB-SubCell"/>
</dbReference>
<proteinExistence type="inferred from homology"/>
<dbReference type="Pfam" id="PF11051">
    <property type="entry name" value="Mannosyl_trans3"/>
    <property type="match status" value="2"/>
</dbReference>
<gene>
    <name evidence="11" type="ORF">F1559_002351</name>
</gene>
<evidence type="ECO:0000256" key="8">
    <source>
        <dbReference type="ARBA" id="ARBA00023034"/>
    </source>
</evidence>
<evidence type="ECO:0000313" key="12">
    <source>
        <dbReference type="Proteomes" id="UP000530660"/>
    </source>
</evidence>
<dbReference type="GO" id="GO:0046354">
    <property type="term" value="P:mannan biosynthetic process"/>
    <property type="evidence" value="ECO:0007669"/>
    <property type="project" value="TreeGrafter"/>
</dbReference>
<evidence type="ECO:0000256" key="9">
    <source>
        <dbReference type="ARBA" id="ARBA00023136"/>
    </source>
</evidence>